<dbReference type="Pfam" id="PF01899">
    <property type="entry name" value="MNHE"/>
    <property type="match status" value="1"/>
</dbReference>
<proteinExistence type="inferred from homology"/>
<evidence type="ECO:0000256" key="1">
    <source>
        <dbReference type="ARBA" id="ARBA00004651"/>
    </source>
</evidence>
<dbReference type="PANTHER" id="PTHR34584">
    <property type="entry name" value="NA(+)/H(+) ANTIPORTER SUBUNIT E1"/>
    <property type="match status" value="1"/>
</dbReference>
<dbReference type="PANTHER" id="PTHR34584:SF1">
    <property type="entry name" value="NA(+)_H(+) ANTIPORTER SUBUNIT E1"/>
    <property type="match status" value="1"/>
</dbReference>
<organism evidence="8 9">
    <name type="scientific">Microlunatus soli</name>
    <dbReference type="NCBI Taxonomy" id="630515"/>
    <lineage>
        <taxon>Bacteria</taxon>
        <taxon>Bacillati</taxon>
        <taxon>Actinomycetota</taxon>
        <taxon>Actinomycetes</taxon>
        <taxon>Propionibacteriales</taxon>
        <taxon>Propionibacteriaceae</taxon>
        <taxon>Microlunatus</taxon>
    </lineage>
</organism>
<evidence type="ECO:0000256" key="3">
    <source>
        <dbReference type="ARBA" id="ARBA00022475"/>
    </source>
</evidence>
<keyword evidence="9" id="KW-1185">Reference proteome</keyword>
<keyword evidence="3" id="KW-1003">Cell membrane</keyword>
<dbReference type="OrthoDB" id="3556991at2"/>
<comment type="subcellular location">
    <subcellularLocation>
        <location evidence="1">Cell membrane</location>
        <topology evidence="1">Multi-pass membrane protein</topology>
    </subcellularLocation>
</comment>
<evidence type="ECO:0000313" key="8">
    <source>
        <dbReference type="EMBL" id="SDT18010.1"/>
    </source>
</evidence>
<evidence type="ECO:0000313" key="9">
    <source>
        <dbReference type="Proteomes" id="UP000199103"/>
    </source>
</evidence>
<dbReference type="Proteomes" id="UP000199103">
    <property type="component" value="Chromosome I"/>
</dbReference>
<gene>
    <name evidence="8" type="ORF">SAMN04489812_4460</name>
</gene>
<dbReference type="AlphaFoldDB" id="A0A1H1Y975"/>
<comment type="similarity">
    <text evidence="2">Belongs to the CPA3 antiporters (TC 2.A.63) subunit E family.</text>
</comment>
<feature type="transmembrane region" description="Helical" evidence="7">
    <location>
        <begin position="12"/>
        <end position="45"/>
    </location>
</feature>
<dbReference type="STRING" id="630515.SAMN04489812_4460"/>
<accession>A0A1H1Y975</accession>
<dbReference type="GO" id="GO:0008324">
    <property type="term" value="F:monoatomic cation transmembrane transporter activity"/>
    <property type="evidence" value="ECO:0007669"/>
    <property type="project" value="InterPro"/>
</dbReference>
<evidence type="ECO:0000256" key="2">
    <source>
        <dbReference type="ARBA" id="ARBA00006228"/>
    </source>
</evidence>
<keyword evidence="5 7" id="KW-1133">Transmembrane helix</keyword>
<dbReference type="EMBL" id="LT629772">
    <property type="protein sequence ID" value="SDT18010.1"/>
    <property type="molecule type" value="Genomic_DNA"/>
</dbReference>
<dbReference type="RefSeq" id="WP_091527570.1">
    <property type="nucleotide sequence ID" value="NZ_LT629772.1"/>
</dbReference>
<keyword evidence="4 7" id="KW-0812">Transmembrane</keyword>
<dbReference type="NCBIfam" id="NF006521">
    <property type="entry name" value="PRK08965.1-5"/>
    <property type="match status" value="1"/>
</dbReference>
<reference evidence="8 9" key="1">
    <citation type="submission" date="2016-10" db="EMBL/GenBank/DDBJ databases">
        <authorList>
            <person name="de Groot N.N."/>
        </authorList>
    </citation>
    <scope>NUCLEOTIDE SEQUENCE [LARGE SCALE GENOMIC DNA]</scope>
    <source>
        <strain evidence="8 9">DSM 21800</strain>
    </source>
</reference>
<dbReference type="InterPro" id="IPR002758">
    <property type="entry name" value="Cation_antiport_E"/>
</dbReference>
<evidence type="ECO:0000256" key="5">
    <source>
        <dbReference type="ARBA" id="ARBA00022989"/>
    </source>
</evidence>
<name>A0A1H1Y975_9ACTN</name>
<dbReference type="GO" id="GO:0005886">
    <property type="term" value="C:plasma membrane"/>
    <property type="evidence" value="ECO:0007669"/>
    <property type="project" value="UniProtKB-SubCell"/>
</dbReference>
<evidence type="ECO:0000256" key="6">
    <source>
        <dbReference type="ARBA" id="ARBA00023136"/>
    </source>
</evidence>
<sequence length="183" mass="19964">MRLRSRVQPFMIIVCAVIWTLLWGQLSIFNLVAGALLGLLIGLVFPMPPIIGSATVHPIGLLRLIAALLVDLVRSSIGVARVVLRRGRRPRNAILGVQLRTRNELYLTQTAELISLTPGSLVVEARPTNCTIYVHMLDVSSAEERAAARTMVHTAEARVIRAFGTRAEIAALRSGDPMPGVDR</sequence>
<evidence type="ECO:0000256" key="7">
    <source>
        <dbReference type="SAM" id="Phobius"/>
    </source>
</evidence>
<feature type="transmembrane region" description="Helical" evidence="7">
    <location>
        <begin position="65"/>
        <end position="84"/>
    </location>
</feature>
<keyword evidence="6 7" id="KW-0472">Membrane</keyword>
<evidence type="ECO:0000256" key="4">
    <source>
        <dbReference type="ARBA" id="ARBA00022692"/>
    </source>
</evidence>
<protein>
    <submittedName>
        <fullName evidence="8">Multisubunit sodium/proton antiporter, MrpE subunit</fullName>
    </submittedName>
</protein>
<dbReference type="PIRSF" id="PIRSF019239">
    <property type="entry name" value="MrpE"/>
    <property type="match status" value="1"/>
</dbReference>